<proteinExistence type="predicted"/>
<organism evidence="2 3">
    <name type="scientific">Anas platyrhynchos</name>
    <name type="common">Mallard</name>
    <name type="synonym">Anas boschas</name>
    <dbReference type="NCBI Taxonomy" id="8839"/>
    <lineage>
        <taxon>Eukaryota</taxon>
        <taxon>Metazoa</taxon>
        <taxon>Chordata</taxon>
        <taxon>Craniata</taxon>
        <taxon>Vertebrata</taxon>
        <taxon>Euteleostomi</taxon>
        <taxon>Archelosauria</taxon>
        <taxon>Archosauria</taxon>
        <taxon>Dinosauria</taxon>
        <taxon>Saurischia</taxon>
        <taxon>Theropoda</taxon>
        <taxon>Coelurosauria</taxon>
        <taxon>Aves</taxon>
        <taxon>Neognathae</taxon>
        <taxon>Galloanserae</taxon>
        <taxon>Anseriformes</taxon>
        <taxon>Anatidae</taxon>
        <taxon>Anatinae</taxon>
        <taxon>Anas</taxon>
    </lineage>
</organism>
<dbReference type="AlphaFoldDB" id="R0M0T9"/>
<dbReference type="EMBL" id="KB742622">
    <property type="protein sequence ID" value="EOB06298.1"/>
    <property type="molecule type" value="Genomic_DNA"/>
</dbReference>
<accession>R0M0T9</accession>
<reference evidence="3" key="1">
    <citation type="journal article" date="2013" name="Nat. Genet.">
        <title>The duck genome and transcriptome provide insight into an avian influenza virus reservoir species.</title>
        <authorList>
            <person name="Huang Y."/>
            <person name="Li Y."/>
            <person name="Burt D.W."/>
            <person name="Chen H."/>
            <person name="Zhang Y."/>
            <person name="Qian W."/>
            <person name="Kim H."/>
            <person name="Gan S."/>
            <person name="Zhao Y."/>
            <person name="Li J."/>
            <person name="Yi K."/>
            <person name="Feng H."/>
            <person name="Zhu P."/>
            <person name="Li B."/>
            <person name="Liu Q."/>
            <person name="Fairley S."/>
            <person name="Magor K.E."/>
            <person name="Du Z."/>
            <person name="Hu X."/>
            <person name="Goodman L."/>
            <person name="Tafer H."/>
            <person name="Vignal A."/>
            <person name="Lee T."/>
            <person name="Kim K.W."/>
            <person name="Sheng Z."/>
            <person name="An Y."/>
            <person name="Searle S."/>
            <person name="Herrero J."/>
            <person name="Groenen M.A."/>
            <person name="Crooijmans R.P."/>
            <person name="Faraut T."/>
            <person name="Cai Q."/>
            <person name="Webster R.G."/>
            <person name="Aldridge J.R."/>
            <person name="Warren W.C."/>
            <person name="Bartschat S."/>
            <person name="Kehr S."/>
            <person name="Marz M."/>
            <person name="Stadler P.F."/>
            <person name="Smith J."/>
            <person name="Kraus R.H."/>
            <person name="Zhao Y."/>
            <person name="Ren L."/>
            <person name="Fei J."/>
            <person name="Morisson M."/>
            <person name="Kaiser P."/>
            <person name="Griffin D.K."/>
            <person name="Rao M."/>
            <person name="Pitel F."/>
            <person name="Wang J."/>
            <person name="Li N."/>
        </authorList>
    </citation>
    <scope>NUCLEOTIDE SEQUENCE [LARGE SCALE GENOMIC DNA]</scope>
</reference>
<keyword evidence="3" id="KW-1185">Reference proteome</keyword>
<evidence type="ECO:0000313" key="3">
    <source>
        <dbReference type="Proteomes" id="UP000296049"/>
    </source>
</evidence>
<name>R0M0T9_ANAPL</name>
<evidence type="ECO:0000313" key="2">
    <source>
        <dbReference type="EMBL" id="EOB06298.1"/>
    </source>
</evidence>
<feature type="region of interest" description="Disordered" evidence="1">
    <location>
        <begin position="89"/>
        <end position="117"/>
    </location>
</feature>
<evidence type="ECO:0000256" key="1">
    <source>
        <dbReference type="SAM" id="MobiDB-lite"/>
    </source>
</evidence>
<sequence>MPYTDTKQEVQIEQSKHKKWSRRLNDCYQKGANLVPESAHKLMVKRLNMSGDSHMGFPRALPKSQLYAEIRTWNGAICSDGDDSISTSITHPSAANHSKGGSLLPRFTDAGPQAGEKKLEEQGSWDQESTLNFLCHTSSADMCHHTEDCCLNAVNYTTSTPVQSSKRTVTGELAAMVSYSIIFMKVPSISAVQPFLRLPRRIGMSLMGKPFSVVQRNIKKHLPIPGLVCKMEKTICKVATFLTPEKKNLCTGSLLVKTNDAPVQGPKGPPHRQKLLKHLPVHALDVNQDKDGYGDKSLFICFAEKEAQLQQQKFPVVKNLEQYYVQIPHMMSSFSQLNEMSLLLEGQRLQVTLCSHSAALCVFEMHECESSCFGVVTLETARFLEALIGEEVPVTLDEGMN</sequence>
<gene>
    <name evidence="2" type="ORF">Anapl_03781</name>
</gene>
<protein>
    <submittedName>
        <fullName evidence="2">Uncharacterized protein</fullName>
    </submittedName>
</protein>
<dbReference type="Proteomes" id="UP000296049">
    <property type="component" value="Unassembled WGS sequence"/>
</dbReference>